<feature type="compositionally biased region" description="Basic and acidic residues" evidence="1">
    <location>
        <begin position="65"/>
        <end position="77"/>
    </location>
</feature>
<sequence>MVKKFLCLFILFYSAVSLAGIYKCTDTKGHVVYSDTACDHKADRKIPDLKPLAEVKAEQPLSSKLSDKVKGLFKSDPEPETNNPTASSAGRNAQKFVCDGRVYCSQMRSCEEATYVINNCPDTKMDGNNDGIPCEKQWCR</sequence>
<dbReference type="InterPro" id="IPR025392">
    <property type="entry name" value="DUF4124"/>
</dbReference>
<dbReference type="Pfam" id="PF13511">
    <property type="entry name" value="DUF4124"/>
    <property type="match status" value="1"/>
</dbReference>
<organism evidence="5 6">
    <name type="scientific">Methylomonas albis</name>
    <dbReference type="NCBI Taxonomy" id="1854563"/>
    <lineage>
        <taxon>Bacteria</taxon>
        <taxon>Pseudomonadati</taxon>
        <taxon>Pseudomonadota</taxon>
        <taxon>Gammaproteobacteria</taxon>
        <taxon>Methylococcales</taxon>
        <taxon>Methylococcaceae</taxon>
        <taxon>Methylomonas</taxon>
    </lineage>
</organism>
<name>A0ABR9CVF8_9GAMM</name>
<feature type="domain" description="DUF4124" evidence="4">
    <location>
        <begin position="10"/>
        <end position="60"/>
    </location>
</feature>
<proteinExistence type="predicted"/>
<keyword evidence="6" id="KW-1185">Reference proteome</keyword>
<dbReference type="Pfam" id="PF05901">
    <property type="entry name" value="Excalibur"/>
    <property type="match status" value="1"/>
</dbReference>
<evidence type="ECO:0000259" key="3">
    <source>
        <dbReference type="Pfam" id="PF05901"/>
    </source>
</evidence>
<evidence type="ECO:0000256" key="2">
    <source>
        <dbReference type="SAM" id="SignalP"/>
    </source>
</evidence>
<comment type="caution">
    <text evidence="5">The sequence shown here is derived from an EMBL/GenBank/DDBJ whole genome shotgun (WGS) entry which is preliminary data.</text>
</comment>
<reference evidence="5 6" key="1">
    <citation type="submission" date="2020-09" db="EMBL/GenBank/DDBJ databases">
        <title>Methylomonas albis sp. nov. and Methylomonas fluvii sp. nov.: Two cold-adapted methanotrophs from the River Elbe and an amended description of Methylovulum psychrotolerans strain Eb1.</title>
        <authorList>
            <person name="Bussmann I.K."/>
            <person name="Klings K.-W."/>
            <person name="Warnstedt J."/>
            <person name="Hoppert M."/>
            <person name="Saborowski A."/>
            <person name="Horn F."/>
            <person name="Liebner S."/>
        </authorList>
    </citation>
    <scope>NUCLEOTIDE SEQUENCE [LARGE SCALE GENOMIC DNA]</scope>
    <source>
        <strain evidence="5 6">EbA</strain>
    </source>
</reference>
<feature type="compositionally biased region" description="Polar residues" evidence="1">
    <location>
        <begin position="80"/>
        <end position="90"/>
    </location>
</feature>
<keyword evidence="2" id="KW-0732">Signal</keyword>
<dbReference type="EMBL" id="JACXSS010000001">
    <property type="protein sequence ID" value="MBD9354799.1"/>
    <property type="molecule type" value="Genomic_DNA"/>
</dbReference>
<evidence type="ECO:0000256" key="1">
    <source>
        <dbReference type="SAM" id="MobiDB-lite"/>
    </source>
</evidence>
<dbReference type="Proteomes" id="UP000652176">
    <property type="component" value="Unassembled WGS sequence"/>
</dbReference>
<protein>
    <submittedName>
        <fullName evidence="5">Excalibur calcium-binding domain-containing protein</fullName>
    </submittedName>
</protein>
<accession>A0ABR9CVF8</accession>
<feature type="chain" id="PRO_5046934890" evidence="2">
    <location>
        <begin position="20"/>
        <end position="140"/>
    </location>
</feature>
<feature type="signal peptide" evidence="2">
    <location>
        <begin position="1"/>
        <end position="19"/>
    </location>
</feature>
<evidence type="ECO:0000313" key="6">
    <source>
        <dbReference type="Proteomes" id="UP000652176"/>
    </source>
</evidence>
<gene>
    <name evidence="5" type="ORF">IE877_02665</name>
</gene>
<evidence type="ECO:0000313" key="5">
    <source>
        <dbReference type="EMBL" id="MBD9354799.1"/>
    </source>
</evidence>
<evidence type="ECO:0000259" key="4">
    <source>
        <dbReference type="Pfam" id="PF13511"/>
    </source>
</evidence>
<feature type="domain" description="Excalibur calcium-binding" evidence="3">
    <location>
        <begin position="103"/>
        <end position="135"/>
    </location>
</feature>
<dbReference type="InterPro" id="IPR008613">
    <property type="entry name" value="Excalibur_Ca-bd_domain"/>
</dbReference>
<feature type="region of interest" description="Disordered" evidence="1">
    <location>
        <begin position="57"/>
        <end position="90"/>
    </location>
</feature>